<keyword evidence="7 8" id="KW-0472">Membrane</keyword>
<feature type="transmembrane region" description="Helical" evidence="8">
    <location>
        <begin position="208"/>
        <end position="234"/>
    </location>
</feature>
<comment type="caution">
    <text evidence="9">The sequence shown here is derived from an EMBL/GenBank/DDBJ whole genome shotgun (WGS) entry which is preliminary data.</text>
</comment>
<evidence type="ECO:0000256" key="2">
    <source>
        <dbReference type="ARBA" id="ARBA00009142"/>
    </source>
</evidence>
<feature type="transmembrane region" description="Helical" evidence="8">
    <location>
        <begin position="246"/>
        <end position="264"/>
    </location>
</feature>
<keyword evidence="5 8" id="KW-0812">Transmembrane</keyword>
<dbReference type="PANTHER" id="PTHR30269:SF25">
    <property type="entry name" value="MEMBRANE TRANSPORTER PROTEIN-RELATED"/>
    <property type="match status" value="1"/>
</dbReference>
<dbReference type="InterPro" id="IPR002781">
    <property type="entry name" value="TM_pro_TauE-like"/>
</dbReference>
<dbReference type="RefSeq" id="WP_221532791.1">
    <property type="nucleotide sequence ID" value="NZ_JAIGYP010000016.1"/>
</dbReference>
<sequence length="268" mass="28621">MLDSIPLSIPLDFLHIQSFENIELYWYVILFFAALFGGVVGSLSGGAGMITMPLLLLSGMNPLVALATNKLQACVGSFTGAYTYYSQGNITLNRLCIIIALICASAGAISVQFVKVEILSKILPFVMIGIGAYFLFSRKISDTDRAKAQNKLVFYGLCAIVSFYGGFLGVGIGTLMLTLLVSLGGYGLSKALAHSRSLVFSINISSTLFFILSGNVLWLLGALMCIGQAIGASLGAKLALKHGAKVIKPFVICICFGISIQLIIKEFF</sequence>
<accession>A0ABS7JQ54</accession>
<evidence type="ECO:0000256" key="4">
    <source>
        <dbReference type="ARBA" id="ARBA00022475"/>
    </source>
</evidence>
<keyword evidence="10" id="KW-1185">Reference proteome</keyword>
<evidence type="ECO:0000256" key="5">
    <source>
        <dbReference type="ARBA" id="ARBA00022692"/>
    </source>
</evidence>
<dbReference type="EMBL" id="JAIGYQ010000016">
    <property type="protein sequence ID" value="MBX7491536.1"/>
    <property type="molecule type" value="Genomic_DNA"/>
</dbReference>
<feature type="transmembrane region" description="Helical" evidence="8">
    <location>
        <begin position="118"/>
        <end position="136"/>
    </location>
</feature>
<protein>
    <recommendedName>
        <fullName evidence="8">Probable membrane transporter protein</fullName>
    </recommendedName>
</protein>
<gene>
    <name evidence="9" type="ORF">K4G57_08705</name>
</gene>
<feature type="transmembrane region" description="Helical" evidence="8">
    <location>
        <begin position="92"/>
        <end position="112"/>
    </location>
</feature>
<dbReference type="Pfam" id="PF01925">
    <property type="entry name" value="TauE"/>
    <property type="match status" value="1"/>
</dbReference>
<keyword evidence="6 8" id="KW-1133">Transmembrane helix</keyword>
<keyword evidence="4 8" id="KW-1003">Cell membrane</keyword>
<evidence type="ECO:0000313" key="9">
    <source>
        <dbReference type="EMBL" id="MBX7491536.1"/>
    </source>
</evidence>
<dbReference type="PANTHER" id="PTHR30269">
    <property type="entry name" value="TRANSMEMBRANE PROTEIN YFCA"/>
    <property type="match status" value="1"/>
</dbReference>
<evidence type="ECO:0000313" key="10">
    <source>
        <dbReference type="Proteomes" id="UP000700059"/>
    </source>
</evidence>
<comment type="subcellular location">
    <subcellularLocation>
        <location evidence="1 8">Cell membrane</location>
        <topology evidence="1 8">Multi-pass membrane protein</topology>
    </subcellularLocation>
</comment>
<evidence type="ECO:0000256" key="1">
    <source>
        <dbReference type="ARBA" id="ARBA00004651"/>
    </source>
</evidence>
<dbReference type="InterPro" id="IPR052017">
    <property type="entry name" value="TSUP"/>
</dbReference>
<evidence type="ECO:0000256" key="7">
    <source>
        <dbReference type="ARBA" id="ARBA00023136"/>
    </source>
</evidence>
<evidence type="ECO:0000256" key="6">
    <source>
        <dbReference type="ARBA" id="ARBA00022989"/>
    </source>
</evidence>
<evidence type="ECO:0000256" key="8">
    <source>
        <dbReference type="RuleBase" id="RU363041"/>
    </source>
</evidence>
<reference evidence="9 10" key="1">
    <citation type="submission" date="2021-08" db="EMBL/GenBank/DDBJ databases">
        <title>Helicobacter spp. isolated from feces of Anatolian Ground Squirrel (Spermophilus xanthoprymnus) in Turkey.</title>
        <authorList>
            <person name="Aydin F."/>
            <person name="Abay S."/>
            <person name="Kayman T."/>
            <person name="Karakaya E."/>
            <person name="Saticioglu I.B."/>
        </authorList>
    </citation>
    <scope>NUCLEOTIDE SEQUENCE [LARGE SCALE GENOMIC DNA]</scope>
    <source>
        <strain evidence="9 10">Faydin-H70</strain>
    </source>
</reference>
<organism evidence="9 10">
    <name type="scientific">Helicobacter turcicus</name>
    <dbReference type="NCBI Taxonomy" id="2867412"/>
    <lineage>
        <taxon>Bacteria</taxon>
        <taxon>Pseudomonadati</taxon>
        <taxon>Campylobacterota</taxon>
        <taxon>Epsilonproteobacteria</taxon>
        <taxon>Campylobacterales</taxon>
        <taxon>Helicobacteraceae</taxon>
        <taxon>Helicobacter</taxon>
    </lineage>
</organism>
<proteinExistence type="inferred from homology"/>
<keyword evidence="3" id="KW-0813">Transport</keyword>
<name>A0ABS7JQ54_9HELI</name>
<feature type="transmembrane region" description="Helical" evidence="8">
    <location>
        <begin position="24"/>
        <end position="43"/>
    </location>
</feature>
<dbReference type="Proteomes" id="UP000700059">
    <property type="component" value="Unassembled WGS sequence"/>
</dbReference>
<comment type="similarity">
    <text evidence="2 8">Belongs to the 4-toluene sulfonate uptake permease (TSUP) (TC 2.A.102) family.</text>
</comment>
<feature type="transmembrane region" description="Helical" evidence="8">
    <location>
        <begin position="157"/>
        <end position="188"/>
    </location>
</feature>
<evidence type="ECO:0000256" key="3">
    <source>
        <dbReference type="ARBA" id="ARBA00022448"/>
    </source>
</evidence>